<dbReference type="OrthoDB" id="283978at2"/>
<evidence type="ECO:0000313" key="3">
    <source>
        <dbReference type="Proteomes" id="UP000326354"/>
    </source>
</evidence>
<dbReference type="KEGG" id="uam:UABAM_01717"/>
<sequence>MIQYYFDIHVFGPVYDSLTKLGIDVLRGQDDGKDETADQNLLRRATELKRVLVTADKDFFEIASDFQNRGEYFCGIVYYRPIDITIRNMIEDLQLIAQLSEPEELCNLITFLPIRH</sequence>
<reference evidence="2 3" key="1">
    <citation type="submission" date="2019-08" db="EMBL/GenBank/DDBJ databases">
        <title>Complete genome sequence of Candidatus Uab amorphum.</title>
        <authorList>
            <person name="Shiratori T."/>
            <person name="Suzuki S."/>
            <person name="Kakizawa Y."/>
            <person name="Ishida K."/>
        </authorList>
    </citation>
    <scope>NUCLEOTIDE SEQUENCE [LARGE SCALE GENOMIC DNA]</scope>
    <source>
        <strain evidence="2 3">SRT547</strain>
    </source>
</reference>
<gene>
    <name evidence="2" type="ORF">UABAM_01717</name>
</gene>
<evidence type="ECO:0000313" key="2">
    <source>
        <dbReference type="EMBL" id="BBM83365.1"/>
    </source>
</evidence>
<keyword evidence="3" id="KW-1185">Reference proteome</keyword>
<evidence type="ECO:0000259" key="1">
    <source>
        <dbReference type="Pfam" id="PF18480"/>
    </source>
</evidence>
<dbReference type="EMBL" id="AP019860">
    <property type="protein sequence ID" value="BBM83365.1"/>
    <property type="molecule type" value="Genomic_DNA"/>
</dbReference>
<dbReference type="InterPro" id="IPR041049">
    <property type="entry name" value="DUF5615"/>
</dbReference>
<feature type="domain" description="DUF5615" evidence="1">
    <location>
        <begin position="3"/>
        <end position="89"/>
    </location>
</feature>
<accession>A0A5S9IMN3</accession>
<protein>
    <recommendedName>
        <fullName evidence="1">DUF5615 domain-containing protein</fullName>
    </recommendedName>
</protein>
<organism evidence="2 3">
    <name type="scientific">Uabimicrobium amorphum</name>
    <dbReference type="NCBI Taxonomy" id="2596890"/>
    <lineage>
        <taxon>Bacteria</taxon>
        <taxon>Pseudomonadati</taxon>
        <taxon>Planctomycetota</taxon>
        <taxon>Candidatus Uabimicrobiia</taxon>
        <taxon>Candidatus Uabimicrobiales</taxon>
        <taxon>Candidatus Uabimicrobiaceae</taxon>
        <taxon>Candidatus Uabimicrobium</taxon>
    </lineage>
</organism>
<dbReference type="AlphaFoldDB" id="A0A5S9IMN3"/>
<dbReference type="Pfam" id="PF18480">
    <property type="entry name" value="DUF5615"/>
    <property type="match status" value="1"/>
</dbReference>
<dbReference type="Proteomes" id="UP000326354">
    <property type="component" value="Chromosome"/>
</dbReference>
<proteinExistence type="predicted"/>
<dbReference type="RefSeq" id="WP_151967566.1">
    <property type="nucleotide sequence ID" value="NZ_AP019860.1"/>
</dbReference>
<name>A0A5S9IMN3_UABAM</name>